<sequence length="510" mass="57292">MPSSPAALSDATTDSLRLRAIATTAFHDHVLPAIHRDMPEVADRIVVTITSSVAYGTADRHSDLDVFVVFRREQDYRRYATALQKLIDGLNLGTVYGAVCDKGVRFELESLARSDLSRLFHHPEKTDNWHRQTEWLLFWFLESVPIHDPGGIHARLKGRAGRWPAPVLASRHEAARTRVATWTHTAQRELAATGYTYTALRAACYAATAALDLAYLTAGRYGPHPKWRHPHADRLLAEHPRALTALENMNRLARALIDLPDSPRAFGAALAEHQAEQAPPDTAATRPWAEALTAAAHRFADQHGVIWVAHDRSPGTRFLTAARTAAAAGEAVYLAEELGGDLLQRPGRSYDQALRIAAPLRWLAGSAPESQAVTRRRWLYLNFVIWRKLRVVAKARRRGHPFTCRWYQLQVIDHLTEARALLAGGQPPPLHRYTRQALSLLSPPWSDLLTTDAILGRLRDLDGYLMWAWGELEDVQQRLVARQLLPAAAVTDPLATQWDVQYWRYENLFV</sequence>
<dbReference type="EMBL" id="CP031264">
    <property type="protein sequence ID" value="AXI77307.1"/>
    <property type="molecule type" value="Genomic_DNA"/>
</dbReference>
<evidence type="ECO:0000313" key="2">
    <source>
        <dbReference type="Proteomes" id="UP000249340"/>
    </source>
</evidence>
<proteinExistence type="predicted"/>
<dbReference type="SUPFAM" id="SSF81301">
    <property type="entry name" value="Nucleotidyltransferase"/>
    <property type="match status" value="1"/>
</dbReference>
<gene>
    <name evidence="1" type="ORF">C7M71_007470</name>
</gene>
<organism evidence="1 2">
    <name type="scientific">Peterkaempfera bronchialis</name>
    <dbReference type="NCBI Taxonomy" id="2126346"/>
    <lineage>
        <taxon>Bacteria</taxon>
        <taxon>Bacillati</taxon>
        <taxon>Actinomycetota</taxon>
        <taxon>Actinomycetes</taxon>
        <taxon>Kitasatosporales</taxon>
        <taxon>Streptomycetaceae</taxon>
        <taxon>Peterkaempfera</taxon>
    </lineage>
</organism>
<dbReference type="CDD" id="cd05403">
    <property type="entry name" value="NT_KNTase_like"/>
    <property type="match status" value="1"/>
</dbReference>
<accession>A0A345SUA2</accession>
<dbReference type="RefSeq" id="WP_111490573.1">
    <property type="nucleotide sequence ID" value="NZ_CP031264.1"/>
</dbReference>
<keyword evidence="2" id="KW-1185">Reference proteome</keyword>
<dbReference type="Proteomes" id="UP000249340">
    <property type="component" value="Chromosome"/>
</dbReference>
<protein>
    <submittedName>
        <fullName evidence="1">Uncharacterized protein</fullName>
    </submittedName>
</protein>
<reference evidence="2" key="1">
    <citation type="submission" date="2018-07" db="EMBL/GenBank/DDBJ databases">
        <title>Streptacidiphilus bronchialis DSM 106435 chromosome.</title>
        <authorList>
            <person name="Batra D."/>
            <person name="Gulvik C.A."/>
        </authorList>
    </citation>
    <scope>NUCLEOTIDE SEQUENCE [LARGE SCALE GENOMIC DNA]</scope>
    <source>
        <strain evidence="2">DSM 106435</strain>
    </source>
</reference>
<dbReference type="AlphaFoldDB" id="A0A345SUA2"/>
<name>A0A345SUA2_9ACTN</name>
<dbReference type="OrthoDB" id="3846701at2"/>
<dbReference type="KEGG" id="stri:C7M71_007470"/>
<evidence type="ECO:0000313" key="1">
    <source>
        <dbReference type="EMBL" id="AXI77307.1"/>
    </source>
</evidence>
<dbReference type="Gene3D" id="3.30.460.10">
    <property type="entry name" value="Beta Polymerase, domain 2"/>
    <property type="match status" value="1"/>
</dbReference>
<dbReference type="InterPro" id="IPR043519">
    <property type="entry name" value="NT_sf"/>
</dbReference>